<accession>A0A1E5JS38</accession>
<reference evidence="1 2" key="1">
    <citation type="submission" date="2016-02" db="EMBL/GenBank/DDBJ databases">
        <title>Secondary metabolites in Legionella.</title>
        <authorList>
            <person name="Tobias N.J."/>
            <person name="Bode H.B."/>
        </authorList>
    </citation>
    <scope>NUCLEOTIDE SEQUENCE [LARGE SCALE GENOMIC DNA]</scope>
    <source>
        <strain evidence="1 2">DSM 19216</strain>
    </source>
</reference>
<evidence type="ECO:0000313" key="2">
    <source>
        <dbReference type="Proteomes" id="UP000095229"/>
    </source>
</evidence>
<dbReference type="Proteomes" id="UP000095229">
    <property type="component" value="Unassembled WGS sequence"/>
</dbReference>
<sequence length="35" mass="3932">MAQEKSGCPFRDVITRTSSHLSKTDEPQEIKSLLV</sequence>
<protein>
    <submittedName>
        <fullName evidence="1">Uncharacterized protein</fullName>
    </submittedName>
</protein>
<proteinExistence type="predicted"/>
<organism evidence="1 2">
    <name type="scientific">Legionella parisiensis</name>
    <dbReference type="NCBI Taxonomy" id="45071"/>
    <lineage>
        <taxon>Bacteria</taxon>
        <taxon>Pseudomonadati</taxon>
        <taxon>Pseudomonadota</taxon>
        <taxon>Gammaproteobacteria</taxon>
        <taxon>Legionellales</taxon>
        <taxon>Legionellaceae</taxon>
        <taxon>Legionella</taxon>
    </lineage>
</organism>
<comment type="caution">
    <text evidence="1">The sequence shown here is derived from an EMBL/GenBank/DDBJ whole genome shotgun (WGS) entry which is preliminary data.</text>
</comment>
<dbReference type="EMBL" id="LSOG01000050">
    <property type="protein sequence ID" value="OEH47332.1"/>
    <property type="molecule type" value="Genomic_DNA"/>
</dbReference>
<dbReference type="AlphaFoldDB" id="A0A1E5JS38"/>
<name>A0A1E5JS38_9GAMM</name>
<gene>
    <name evidence="1" type="ORF">lpari_01645</name>
</gene>
<keyword evidence="2" id="KW-1185">Reference proteome</keyword>
<evidence type="ECO:0000313" key="1">
    <source>
        <dbReference type="EMBL" id="OEH47332.1"/>
    </source>
</evidence>